<sequence length="125" mass="14336">MINHEHEGGIAFFARCPAVRTVAAFWRYARAFTDWLVLRGITRFGQGTAGDLDEYASHVKNAPISHSMREDMPAAVIRTWTMRYLMPEHDRLPPAPPWGGERVGDVLERRRVFEENKTPRIHPAP</sequence>
<organism evidence="1 2">
    <name type="scientific">Nonomuraea soli</name>
    <dbReference type="NCBI Taxonomy" id="1032476"/>
    <lineage>
        <taxon>Bacteria</taxon>
        <taxon>Bacillati</taxon>
        <taxon>Actinomycetota</taxon>
        <taxon>Actinomycetes</taxon>
        <taxon>Streptosporangiales</taxon>
        <taxon>Streptosporangiaceae</taxon>
        <taxon>Nonomuraea</taxon>
    </lineage>
</organism>
<evidence type="ECO:0000313" key="1">
    <source>
        <dbReference type="EMBL" id="MBA2896412.1"/>
    </source>
</evidence>
<evidence type="ECO:0000313" key="2">
    <source>
        <dbReference type="Proteomes" id="UP000530928"/>
    </source>
</evidence>
<name>A0A7W0CSH7_9ACTN</name>
<dbReference type="EMBL" id="JACDUR010000008">
    <property type="protein sequence ID" value="MBA2896412.1"/>
    <property type="molecule type" value="Genomic_DNA"/>
</dbReference>
<evidence type="ECO:0008006" key="3">
    <source>
        <dbReference type="Google" id="ProtNLM"/>
    </source>
</evidence>
<dbReference type="AlphaFoldDB" id="A0A7W0CSH7"/>
<protein>
    <recommendedName>
        <fullName evidence="3">Integrase SAM-like N-terminal domain-containing protein</fullName>
    </recommendedName>
</protein>
<keyword evidence="2" id="KW-1185">Reference proteome</keyword>
<dbReference type="Proteomes" id="UP000530928">
    <property type="component" value="Unassembled WGS sequence"/>
</dbReference>
<reference evidence="1 2" key="1">
    <citation type="submission" date="2020-07" db="EMBL/GenBank/DDBJ databases">
        <title>Genomic Encyclopedia of Type Strains, Phase IV (KMG-IV): sequencing the most valuable type-strain genomes for metagenomic binning, comparative biology and taxonomic classification.</title>
        <authorList>
            <person name="Goeker M."/>
        </authorList>
    </citation>
    <scope>NUCLEOTIDE SEQUENCE [LARGE SCALE GENOMIC DNA]</scope>
    <source>
        <strain evidence="1 2">DSM 45533</strain>
    </source>
</reference>
<proteinExistence type="predicted"/>
<accession>A0A7W0CSH7</accession>
<dbReference type="RefSeq" id="WP_181615090.1">
    <property type="nucleotide sequence ID" value="NZ_BAABAM010000007.1"/>
</dbReference>
<comment type="caution">
    <text evidence="1">The sequence shown here is derived from an EMBL/GenBank/DDBJ whole genome shotgun (WGS) entry which is preliminary data.</text>
</comment>
<gene>
    <name evidence="1" type="ORF">HNR30_007803</name>
</gene>